<dbReference type="InterPro" id="IPR003594">
    <property type="entry name" value="HATPase_dom"/>
</dbReference>
<dbReference type="PROSITE" id="PS50885">
    <property type="entry name" value="HAMP"/>
    <property type="match status" value="1"/>
</dbReference>
<gene>
    <name evidence="11" type="ORF">ACFQHW_10945</name>
</gene>
<keyword evidence="5 11" id="KW-0808">Transferase</keyword>
<evidence type="ECO:0000313" key="11">
    <source>
        <dbReference type="EMBL" id="MFC6316080.1"/>
    </source>
</evidence>
<feature type="transmembrane region" description="Helical" evidence="8">
    <location>
        <begin position="178"/>
        <end position="200"/>
    </location>
</feature>
<reference evidence="12" key="1">
    <citation type="journal article" date="2019" name="Int. J. Syst. Evol. Microbiol.">
        <title>The Global Catalogue of Microorganisms (GCM) 10K type strain sequencing project: providing services to taxonomists for standard genome sequencing and annotation.</title>
        <authorList>
            <consortium name="The Broad Institute Genomics Platform"/>
            <consortium name="The Broad Institute Genome Sequencing Center for Infectious Disease"/>
            <person name="Wu L."/>
            <person name="Ma J."/>
        </authorList>
    </citation>
    <scope>NUCLEOTIDE SEQUENCE [LARGE SCALE GENOMIC DNA]</scope>
    <source>
        <strain evidence="12">CCM 8897</strain>
    </source>
</reference>
<keyword evidence="4" id="KW-0597">Phosphoprotein</keyword>
<comment type="caution">
    <text evidence="11">The sequence shown here is derived from an EMBL/GenBank/DDBJ whole genome shotgun (WGS) entry which is preliminary data.</text>
</comment>
<evidence type="ECO:0000256" key="2">
    <source>
        <dbReference type="ARBA" id="ARBA00004370"/>
    </source>
</evidence>
<keyword evidence="7" id="KW-0902">Two-component regulatory system</keyword>
<dbReference type="SMART" id="SM00304">
    <property type="entry name" value="HAMP"/>
    <property type="match status" value="1"/>
</dbReference>
<sequence>MLNNHKKNPSLKQIFSQVNKWMLIFAILPLITSVILYSQQILIYQRTITNVQNANKITASVNTRVREELWNLVSGQISVKQYEKKNIIKQLRRETNELRVNTTTSEEVSILQVTSRVLDTLVDHQHEIIDNIKHDDQAYDKNKEIMVQVESVTSLLSDILQQYVGVEIKLAGKKNNELFHSLIFLSVLMFVIILIILYLSRRNRRFLKTKVEMPLDDVITMSNEISKGNFNYRLPLPPTPELSSLTLSLNTMADNLERLLEENALKQYYLAQSEVRVLQAQITPHFVYNSLDAIVSLIEQEQYDEAKRTTYALSDFFRISLSKGRDWITVATEIQHVHDYLIILKIRYGEMLDYDIDVPTELQDNQVLKMILQPIVENAVYHGTKYIRRVGHISVRARETDQNLIFTVQDNGIGVKPDQLDTIQQELAKGLDSDFSVGYGLYNVNKRLLLYYGDAAGINFTSAYRQGTTVILTVPKKEKDDLNV</sequence>
<dbReference type="InterPro" id="IPR050640">
    <property type="entry name" value="Bact_2-comp_sensor_kinase"/>
</dbReference>
<feature type="transmembrane region" description="Helical" evidence="8">
    <location>
        <begin position="21"/>
        <end position="38"/>
    </location>
</feature>
<name>A0ABW1USL1_9LACO</name>
<dbReference type="SUPFAM" id="SSF55874">
    <property type="entry name" value="ATPase domain of HSP90 chaperone/DNA topoisomerase II/histidine kinase"/>
    <property type="match status" value="1"/>
</dbReference>
<dbReference type="InterPro" id="IPR010559">
    <property type="entry name" value="Sig_transdc_His_kin_internal"/>
</dbReference>
<dbReference type="Gene3D" id="6.10.340.10">
    <property type="match status" value="1"/>
</dbReference>
<dbReference type="CDD" id="cd06225">
    <property type="entry name" value="HAMP"/>
    <property type="match status" value="1"/>
</dbReference>
<dbReference type="PROSITE" id="PS50109">
    <property type="entry name" value="HIS_KIN"/>
    <property type="match status" value="1"/>
</dbReference>
<evidence type="ECO:0000256" key="4">
    <source>
        <dbReference type="ARBA" id="ARBA00022553"/>
    </source>
</evidence>
<keyword evidence="6 11" id="KW-0418">Kinase</keyword>
<feature type="domain" description="Histidine kinase" evidence="9">
    <location>
        <begin position="364"/>
        <end position="478"/>
    </location>
</feature>
<protein>
    <recommendedName>
        <fullName evidence="3">histidine kinase</fullName>
        <ecNumber evidence="3">2.7.13.3</ecNumber>
    </recommendedName>
</protein>
<dbReference type="Proteomes" id="UP001596310">
    <property type="component" value="Unassembled WGS sequence"/>
</dbReference>
<dbReference type="PANTHER" id="PTHR34220:SF7">
    <property type="entry name" value="SENSOR HISTIDINE KINASE YPDA"/>
    <property type="match status" value="1"/>
</dbReference>
<evidence type="ECO:0000259" key="9">
    <source>
        <dbReference type="PROSITE" id="PS50109"/>
    </source>
</evidence>
<dbReference type="RefSeq" id="WP_125597328.1">
    <property type="nucleotide sequence ID" value="NZ_JBHSSM010000024.1"/>
</dbReference>
<dbReference type="Pfam" id="PF06580">
    <property type="entry name" value="His_kinase"/>
    <property type="match status" value="1"/>
</dbReference>
<comment type="catalytic activity">
    <reaction evidence="1">
        <text>ATP + protein L-histidine = ADP + protein N-phospho-L-histidine.</text>
        <dbReference type="EC" id="2.7.13.3"/>
    </reaction>
</comment>
<dbReference type="SUPFAM" id="SSF158472">
    <property type="entry name" value="HAMP domain-like"/>
    <property type="match status" value="1"/>
</dbReference>
<keyword evidence="8" id="KW-0812">Transmembrane</keyword>
<comment type="subcellular location">
    <subcellularLocation>
        <location evidence="2">Membrane</location>
    </subcellularLocation>
</comment>
<evidence type="ECO:0000256" key="6">
    <source>
        <dbReference type="ARBA" id="ARBA00022777"/>
    </source>
</evidence>
<dbReference type="Gene3D" id="3.30.565.10">
    <property type="entry name" value="Histidine kinase-like ATPase, C-terminal domain"/>
    <property type="match status" value="1"/>
</dbReference>
<dbReference type="Pfam" id="PF00672">
    <property type="entry name" value="HAMP"/>
    <property type="match status" value="1"/>
</dbReference>
<dbReference type="InterPro" id="IPR003660">
    <property type="entry name" value="HAMP_dom"/>
</dbReference>
<evidence type="ECO:0000256" key="7">
    <source>
        <dbReference type="ARBA" id="ARBA00023012"/>
    </source>
</evidence>
<dbReference type="PANTHER" id="PTHR34220">
    <property type="entry name" value="SENSOR HISTIDINE KINASE YPDA"/>
    <property type="match status" value="1"/>
</dbReference>
<dbReference type="GO" id="GO:0004673">
    <property type="term" value="F:protein histidine kinase activity"/>
    <property type="evidence" value="ECO:0007669"/>
    <property type="project" value="UniProtKB-EC"/>
</dbReference>
<organism evidence="11 12">
    <name type="scientific">Lapidilactobacillus achengensis</name>
    <dbReference type="NCBI Taxonomy" id="2486000"/>
    <lineage>
        <taxon>Bacteria</taxon>
        <taxon>Bacillati</taxon>
        <taxon>Bacillota</taxon>
        <taxon>Bacilli</taxon>
        <taxon>Lactobacillales</taxon>
        <taxon>Lactobacillaceae</taxon>
        <taxon>Lapidilactobacillus</taxon>
    </lineage>
</organism>
<evidence type="ECO:0000256" key="3">
    <source>
        <dbReference type="ARBA" id="ARBA00012438"/>
    </source>
</evidence>
<proteinExistence type="predicted"/>
<dbReference type="EC" id="2.7.13.3" evidence="3"/>
<feature type="domain" description="HAMP" evidence="10">
    <location>
        <begin position="209"/>
        <end position="261"/>
    </location>
</feature>
<accession>A0ABW1USL1</accession>
<evidence type="ECO:0000256" key="5">
    <source>
        <dbReference type="ARBA" id="ARBA00022679"/>
    </source>
</evidence>
<evidence type="ECO:0000313" key="12">
    <source>
        <dbReference type="Proteomes" id="UP001596310"/>
    </source>
</evidence>
<dbReference type="InterPro" id="IPR036890">
    <property type="entry name" value="HATPase_C_sf"/>
</dbReference>
<dbReference type="EMBL" id="JBHSSM010000024">
    <property type="protein sequence ID" value="MFC6316080.1"/>
    <property type="molecule type" value="Genomic_DNA"/>
</dbReference>
<dbReference type="SMART" id="SM00387">
    <property type="entry name" value="HATPase_c"/>
    <property type="match status" value="1"/>
</dbReference>
<keyword evidence="8" id="KW-1133">Transmembrane helix</keyword>
<evidence type="ECO:0000256" key="8">
    <source>
        <dbReference type="SAM" id="Phobius"/>
    </source>
</evidence>
<keyword evidence="12" id="KW-1185">Reference proteome</keyword>
<dbReference type="InterPro" id="IPR005467">
    <property type="entry name" value="His_kinase_dom"/>
</dbReference>
<dbReference type="Pfam" id="PF02518">
    <property type="entry name" value="HATPase_c"/>
    <property type="match status" value="1"/>
</dbReference>
<evidence type="ECO:0000259" key="10">
    <source>
        <dbReference type="PROSITE" id="PS50885"/>
    </source>
</evidence>
<evidence type="ECO:0000256" key="1">
    <source>
        <dbReference type="ARBA" id="ARBA00000085"/>
    </source>
</evidence>
<keyword evidence="8" id="KW-0472">Membrane</keyword>